<proteinExistence type="predicted"/>
<feature type="non-terminal residue" evidence="1">
    <location>
        <position position="63"/>
    </location>
</feature>
<accession>A0A7J6QL17</accession>
<protein>
    <submittedName>
        <fullName evidence="1">Uncharacterized protein</fullName>
    </submittedName>
</protein>
<name>A0A7J6QL17_PEROL</name>
<gene>
    <name evidence="1" type="ORF">FOZ62_012574</name>
</gene>
<dbReference type="EMBL" id="JABANM010028881">
    <property type="protein sequence ID" value="KAF4708958.1"/>
    <property type="molecule type" value="Genomic_DNA"/>
</dbReference>
<evidence type="ECO:0000313" key="2">
    <source>
        <dbReference type="Proteomes" id="UP000574390"/>
    </source>
</evidence>
<reference evidence="1 2" key="1">
    <citation type="submission" date="2020-04" db="EMBL/GenBank/DDBJ databases">
        <title>Perkinsus olseni comparative genomics.</title>
        <authorList>
            <person name="Bogema D.R."/>
        </authorList>
    </citation>
    <scope>NUCLEOTIDE SEQUENCE [LARGE SCALE GENOMIC DNA]</scope>
    <source>
        <strain evidence="1">ATCC PRA-205</strain>
    </source>
</reference>
<dbReference type="AlphaFoldDB" id="A0A7J6QL17"/>
<feature type="non-terminal residue" evidence="1">
    <location>
        <position position="1"/>
    </location>
</feature>
<sequence length="63" mass="7214">CMRSLACGGCWRWTLLCTRSEHWRAASSTVLPVWDASRRMSPIRMHVYTPRVPRGVIGQLLLS</sequence>
<comment type="caution">
    <text evidence="1">The sequence shown here is derived from an EMBL/GenBank/DDBJ whole genome shotgun (WGS) entry which is preliminary data.</text>
</comment>
<dbReference type="Proteomes" id="UP000574390">
    <property type="component" value="Unassembled WGS sequence"/>
</dbReference>
<evidence type="ECO:0000313" key="1">
    <source>
        <dbReference type="EMBL" id="KAF4708958.1"/>
    </source>
</evidence>
<organism evidence="1 2">
    <name type="scientific">Perkinsus olseni</name>
    <name type="common">Perkinsus atlanticus</name>
    <dbReference type="NCBI Taxonomy" id="32597"/>
    <lineage>
        <taxon>Eukaryota</taxon>
        <taxon>Sar</taxon>
        <taxon>Alveolata</taxon>
        <taxon>Perkinsozoa</taxon>
        <taxon>Perkinsea</taxon>
        <taxon>Perkinsida</taxon>
        <taxon>Perkinsidae</taxon>
        <taxon>Perkinsus</taxon>
    </lineage>
</organism>